<dbReference type="SUPFAM" id="SSF48403">
    <property type="entry name" value="Ankyrin repeat"/>
    <property type="match status" value="1"/>
</dbReference>
<organism evidence="2 3">
    <name type="scientific">Dreissena polymorpha</name>
    <name type="common">Zebra mussel</name>
    <name type="synonym">Mytilus polymorpha</name>
    <dbReference type="NCBI Taxonomy" id="45954"/>
    <lineage>
        <taxon>Eukaryota</taxon>
        <taxon>Metazoa</taxon>
        <taxon>Spiralia</taxon>
        <taxon>Lophotrochozoa</taxon>
        <taxon>Mollusca</taxon>
        <taxon>Bivalvia</taxon>
        <taxon>Autobranchia</taxon>
        <taxon>Heteroconchia</taxon>
        <taxon>Euheterodonta</taxon>
        <taxon>Imparidentia</taxon>
        <taxon>Neoheterodontei</taxon>
        <taxon>Myida</taxon>
        <taxon>Dreissenoidea</taxon>
        <taxon>Dreissenidae</taxon>
        <taxon>Dreissena</taxon>
    </lineage>
</organism>
<dbReference type="PROSITE" id="PS50297">
    <property type="entry name" value="ANK_REP_REGION"/>
    <property type="match status" value="1"/>
</dbReference>
<dbReference type="Pfam" id="PF00023">
    <property type="entry name" value="Ank"/>
    <property type="match status" value="1"/>
</dbReference>
<reference evidence="2" key="1">
    <citation type="journal article" date="2019" name="bioRxiv">
        <title>The Genome of the Zebra Mussel, Dreissena polymorpha: A Resource for Invasive Species Research.</title>
        <authorList>
            <person name="McCartney M.A."/>
            <person name="Auch B."/>
            <person name="Kono T."/>
            <person name="Mallez S."/>
            <person name="Zhang Y."/>
            <person name="Obille A."/>
            <person name="Becker A."/>
            <person name="Abrahante J.E."/>
            <person name="Garbe J."/>
            <person name="Badalamenti J.P."/>
            <person name="Herman A."/>
            <person name="Mangelson H."/>
            <person name="Liachko I."/>
            <person name="Sullivan S."/>
            <person name="Sone E.D."/>
            <person name="Koren S."/>
            <person name="Silverstein K.A.T."/>
            <person name="Beckman K.B."/>
            <person name="Gohl D.M."/>
        </authorList>
    </citation>
    <scope>NUCLEOTIDE SEQUENCE</scope>
    <source>
        <strain evidence="2">Duluth1</strain>
        <tissue evidence="2">Whole animal</tissue>
    </source>
</reference>
<dbReference type="PROSITE" id="PS50088">
    <property type="entry name" value="ANK_REPEAT"/>
    <property type="match status" value="1"/>
</dbReference>
<keyword evidence="3" id="KW-1185">Reference proteome</keyword>
<dbReference type="PANTHER" id="PTHR24118">
    <property type="entry name" value="POTE ANKYRIN DOMAIN"/>
    <property type="match status" value="1"/>
</dbReference>
<comment type="caution">
    <text evidence="2">The sequence shown here is derived from an EMBL/GenBank/DDBJ whole genome shotgun (WGS) entry which is preliminary data.</text>
</comment>
<sequence>MISETSELLNIIKEKTTETPSKTLEIITSGKVDVNLRSSKSETYLHFIAHAYSGDADEAILVPVVFQLSNSGIDMASADADGNTALHVAAKQAGARKLLRALIMIGVDPLQQNQSGHTALQLAKSFPDNAAILTQFSPGLWNAILKNNTGQLNRLMDSWCKINTSKYGQTLIKMAQTSAYTEILDQVNEREKTVEFVHYALAGDRAKLRPFFKMSSVNVNTQTTGYIDGGSGDFITLPLVGEAAMLGLASIVRKLVRKGAHIDVTVRNVPLFLYVMQNTKNNNPFYETLDVILDTTDFKKKNIRKHTYAVLDAAYDRKLPIPTLQIMSANGLDLFALDDDGHFLRDRIMIRYATGSPARLTSELTYLDRILVDMAKNGCLDLLQRFANNVFISAAIYSNSNKTCFSEVLKVYIRYIIFS</sequence>
<evidence type="ECO:0000256" key="1">
    <source>
        <dbReference type="PROSITE-ProRule" id="PRU00023"/>
    </source>
</evidence>
<keyword evidence="1" id="KW-0040">ANK repeat</keyword>
<accession>A0A9D4EHP2</accession>
<proteinExistence type="predicted"/>
<dbReference type="EMBL" id="JAIWYP010000008">
    <property type="protein sequence ID" value="KAH3779896.1"/>
    <property type="molecule type" value="Genomic_DNA"/>
</dbReference>
<feature type="repeat" description="ANK" evidence="1">
    <location>
        <begin position="81"/>
        <end position="114"/>
    </location>
</feature>
<protein>
    <submittedName>
        <fullName evidence="2">Uncharacterized protein</fullName>
    </submittedName>
</protein>
<reference evidence="2" key="2">
    <citation type="submission" date="2020-11" db="EMBL/GenBank/DDBJ databases">
        <authorList>
            <person name="McCartney M.A."/>
            <person name="Auch B."/>
            <person name="Kono T."/>
            <person name="Mallez S."/>
            <person name="Becker A."/>
            <person name="Gohl D.M."/>
            <person name="Silverstein K.A.T."/>
            <person name="Koren S."/>
            <person name="Bechman K.B."/>
            <person name="Herman A."/>
            <person name="Abrahante J.E."/>
            <person name="Garbe J."/>
        </authorList>
    </citation>
    <scope>NUCLEOTIDE SEQUENCE</scope>
    <source>
        <strain evidence="2">Duluth1</strain>
        <tissue evidence="2">Whole animal</tissue>
    </source>
</reference>
<dbReference type="PANTHER" id="PTHR24118:SF99">
    <property type="entry name" value="POTE ANKYRIN DOMAIN FAMILY MEMBER 3C-RELATED"/>
    <property type="match status" value="1"/>
</dbReference>
<dbReference type="Gene3D" id="1.25.40.20">
    <property type="entry name" value="Ankyrin repeat-containing domain"/>
    <property type="match status" value="1"/>
</dbReference>
<dbReference type="InterPro" id="IPR002110">
    <property type="entry name" value="Ankyrin_rpt"/>
</dbReference>
<dbReference type="Proteomes" id="UP000828390">
    <property type="component" value="Unassembled WGS sequence"/>
</dbReference>
<dbReference type="AlphaFoldDB" id="A0A9D4EHP2"/>
<evidence type="ECO:0000313" key="2">
    <source>
        <dbReference type="EMBL" id="KAH3779896.1"/>
    </source>
</evidence>
<name>A0A9D4EHP2_DREPO</name>
<gene>
    <name evidence="2" type="ORF">DPMN_157705</name>
</gene>
<dbReference type="InterPro" id="IPR036770">
    <property type="entry name" value="Ankyrin_rpt-contain_sf"/>
</dbReference>
<evidence type="ECO:0000313" key="3">
    <source>
        <dbReference type="Proteomes" id="UP000828390"/>
    </source>
</evidence>